<dbReference type="UniPathway" id="UPA00232"/>
<keyword evidence="5 9" id="KW-0808">Transferase</keyword>
<accession>A0A067MXW2</accession>
<feature type="transmembrane region" description="Helical" evidence="9">
    <location>
        <begin position="59"/>
        <end position="81"/>
    </location>
</feature>
<dbReference type="Gene3D" id="1.20.120.1780">
    <property type="entry name" value="UbiA prenyltransferase"/>
    <property type="match status" value="1"/>
</dbReference>
<dbReference type="InterPro" id="IPR000537">
    <property type="entry name" value="UbiA_prenyltransferase"/>
</dbReference>
<feature type="transmembrane region" description="Helical" evidence="9">
    <location>
        <begin position="254"/>
        <end position="273"/>
    </location>
</feature>
<evidence type="ECO:0000256" key="2">
    <source>
        <dbReference type="ARBA" id="ARBA00004141"/>
    </source>
</evidence>
<reference evidence="11" key="1">
    <citation type="journal article" date="2014" name="Proc. Natl. Acad. Sci. U.S.A.">
        <title>Extensive sampling of basidiomycete genomes demonstrates inadequacy of the white-rot/brown-rot paradigm for wood decay fungi.</title>
        <authorList>
            <person name="Riley R."/>
            <person name="Salamov A.A."/>
            <person name="Brown D.W."/>
            <person name="Nagy L.G."/>
            <person name="Floudas D."/>
            <person name="Held B.W."/>
            <person name="Levasseur A."/>
            <person name="Lombard V."/>
            <person name="Morin E."/>
            <person name="Otillar R."/>
            <person name="Lindquist E.A."/>
            <person name="Sun H."/>
            <person name="LaButti K.M."/>
            <person name="Schmutz J."/>
            <person name="Jabbour D."/>
            <person name="Luo H."/>
            <person name="Baker S.E."/>
            <person name="Pisabarro A.G."/>
            <person name="Walton J.D."/>
            <person name="Blanchette R.A."/>
            <person name="Henrissat B."/>
            <person name="Martin F."/>
            <person name="Cullen D."/>
            <person name="Hibbett D.S."/>
            <person name="Grigoriev I.V."/>
        </authorList>
    </citation>
    <scope>NUCLEOTIDE SEQUENCE [LARGE SCALE GENOMIC DNA]</scope>
    <source>
        <strain evidence="11">FD-172 SS1</strain>
    </source>
</reference>
<dbReference type="PANTHER" id="PTHR11048:SF28">
    <property type="entry name" value="4-HYDROXYBENZOATE POLYPRENYLTRANSFERASE, MITOCHONDRIAL"/>
    <property type="match status" value="1"/>
</dbReference>
<evidence type="ECO:0000256" key="7">
    <source>
        <dbReference type="ARBA" id="ARBA00022989"/>
    </source>
</evidence>
<keyword evidence="9" id="KW-0496">Mitochondrion</keyword>
<dbReference type="InterPro" id="IPR030470">
    <property type="entry name" value="UbiA_prenylTrfase_CS"/>
</dbReference>
<gene>
    <name evidence="10" type="ORF">BOTBODRAFT_62883</name>
</gene>
<keyword evidence="9" id="KW-0831">Ubiquinone biosynthesis</keyword>
<proteinExistence type="inferred from homology"/>
<feature type="transmembrane region" description="Helical" evidence="9">
    <location>
        <begin position="101"/>
        <end position="126"/>
    </location>
</feature>
<dbReference type="HOGENOM" id="CLU_034879_3_0_1"/>
<dbReference type="InterPro" id="IPR044878">
    <property type="entry name" value="UbiA_sf"/>
</dbReference>
<dbReference type="InterPro" id="IPR006370">
    <property type="entry name" value="HB_polyprenyltransferase-like"/>
</dbReference>
<evidence type="ECO:0000256" key="5">
    <source>
        <dbReference type="ARBA" id="ARBA00022679"/>
    </source>
</evidence>
<dbReference type="GO" id="GO:0008299">
    <property type="term" value="P:isoprenoid biosynthetic process"/>
    <property type="evidence" value="ECO:0007669"/>
    <property type="project" value="UniProtKB-UniRule"/>
</dbReference>
<comment type="pathway">
    <text evidence="9">Cofactor biosynthesis; ubiquinone biosynthesis.</text>
</comment>
<dbReference type="PROSITE" id="PS00943">
    <property type="entry name" value="UBIA"/>
    <property type="match status" value="1"/>
</dbReference>
<name>A0A067MXW2_BOTB1</name>
<protein>
    <recommendedName>
        <fullName evidence="9">4-hydroxybenzoate polyprenyltransferase, mitochondrial</fullName>
        <shortName evidence="9">4-HB polyprenyltransferase</shortName>
        <ecNumber evidence="9">2.5.1.39</ecNumber>
    </recommendedName>
    <alternativeName>
        <fullName evidence="9">Para-hydroxybenzoate--polyprenyltransferase</fullName>
        <shortName evidence="9">PHB:PPT</shortName>
        <shortName evidence="9">PHB:polyprenyltransferase</shortName>
    </alternativeName>
</protein>
<evidence type="ECO:0000313" key="11">
    <source>
        <dbReference type="Proteomes" id="UP000027195"/>
    </source>
</evidence>
<dbReference type="AlphaFoldDB" id="A0A067MXW2"/>
<dbReference type="FunFam" id="1.20.120.1780:FF:000001">
    <property type="entry name" value="4-hydroxybenzoate octaprenyltransferase"/>
    <property type="match status" value="1"/>
</dbReference>
<keyword evidence="9" id="KW-0999">Mitochondrion inner membrane</keyword>
<dbReference type="GO" id="GO:0005743">
    <property type="term" value="C:mitochondrial inner membrane"/>
    <property type="evidence" value="ECO:0007669"/>
    <property type="project" value="UniProtKB-SubCell"/>
</dbReference>
<dbReference type="EMBL" id="KL198019">
    <property type="protein sequence ID" value="KDQ19545.1"/>
    <property type="molecule type" value="Genomic_DNA"/>
</dbReference>
<comment type="subcellular location">
    <subcellularLocation>
        <location evidence="2">Membrane</location>
        <topology evidence="2">Multi-pass membrane protein</topology>
    </subcellularLocation>
    <subcellularLocation>
        <location evidence="9">Mitochondrion inner membrane</location>
        <topology evidence="9">Multi-pass membrane protein</topology>
        <orientation evidence="9">Matrix side</orientation>
    </subcellularLocation>
</comment>
<keyword evidence="9" id="KW-0414">Isoprene biosynthesis</keyword>
<evidence type="ECO:0000256" key="4">
    <source>
        <dbReference type="ARBA" id="ARBA00005985"/>
    </source>
</evidence>
<dbReference type="STRING" id="930990.A0A067MXW2"/>
<keyword evidence="11" id="KW-1185">Reference proteome</keyword>
<evidence type="ECO:0000256" key="1">
    <source>
        <dbReference type="ARBA" id="ARBA00001946"/>
    </source>
</evidence>
<evidence type="ECO:0000256" key="9">
    <source>
        <dbReference type="HAMAP-Rule" id="MF_03189"/>
    </source>
</evidence>
<feature type="transmembrane region" description="Helical" evidence="9">
    <location>
        <begin position="227"/>
        <end position="248"/>
    </location>
</feature>
<dbReference type="InParanoid" id="A0A067MXW2"/>
<comment type="similarity">
    <text evidence="4 9">Belongs to the UbiA prenyltransferase family.</text>
</comment>
<dbReference type="FunFam" id="1.10.357.140:FF:000008">
    <property type="entry name" value="4-hydroxybenzoate octaprenyltransferase"/>
    <property type="match status" value="1"/>
</dbReference>
<dbReference type="GO" id="GO:0006744">
    <property type="term" value="P:ubiquinone biosynthetic process"/>
    <property type="evidence" value="ECO:0007669"/>
    <property type="project" value="UniProtKB-UniRule"/>
</dbReference>
<keyword evidence="8 9" id="KW-0472">Membrane</keyword>
<feature type="transmembrane region" description="Helical" evidence="9">
    <location>
        <begin position="293"/>
        <end position="312"/>
    </location>
</feature>
<comment type="cofactor">
    <cofactor evidence="1 9">
        <name>Mg(2+)</name>
        <dbReference type="ChEBI" id="CHEBI:18420"/>
    </cofactor>
</comment>
<feature type="transmembrane region" description="Helical" evidence="9">
    <location>
        <begin position="160"/>
        <end position="177"/>
    </location>
</feature>
<dbReference type="OrthoDB" id="18170at2759"/>
<dbReference type="CDD" id="cd13959">
    <property type="entry name" value="PT_UbiA_COQ2"/>
    <property type="match status" value="1"/>
</dbReference>
<organism evidence="10 11">
    <name type="scientific">Botryobasidium botryosum (strain FD-172 SS1)</name>
    <dbReference type="NCBI Taxonomy" id="930990"/>
    <lineage>
        <taxon>Eukaryota</taxon>
        <taxon>Fungi</taxon>
        <taxon>Dikarya</taxon>
        <taxon>Basidiomycota</taxon>
        <taxon>Agaricomycotina</taxon>
        <taxon>Agaricomycetes</taxon>
        <taxon>Cantharellales</taxon>
        <taxon>Botryobasidiaceae</taxon>
        <taxon>Botryobasidium</taxon>
    </lineage>
</organism>
<feature type="transmembrane region" description="Helical" evidence="9">
    <location>
        <begin position="183"/>
        <end position="206"/>
    </location>
</feature>
<evidence type="ECO:0000313" key="10">
    <source>
        <dbReference type="EMBL" id="KDQ19545.1"/>
    </source>
</evidence>
<keyword evidence="6 9" id="KW-0812">Transmembrane</keyword>
<dbReference type="GO" id="GO:0008412">
    <property type="term" value="F:4-hydroxybenzoate polyprenyltransferase activity"/>
    <property type="evidence" value="ECO:0007669"/>
    <property type="project" value="UniProtKB-EC"/>
</dbReference>
<comment type="catalytic activity">
    <reaction evidence="9">
        <text>an all-trans-polyprenyl diphosphate + 4-hydroxybenzoate = a 4-hydroxy-3-(all-trans-polyprenyl)benzoate + diphosphate</text>
        <dbReference type="Rhea" id="RHEA:44504"/>
        <dbReference type="Rhea" id="RHEA-COMP:9514"/>
        <dbReference type="Rhea" id="RHEA-COMP:9564"/>
        <dbReference type="ChEBI" id="CHEBI:17879"/>
        <dbReference type="ChEBI" id="CHEBI:33019"/>
        <dbReference type="ChEBI" id="CHEBI:58914"/>
        <dbReference type="ChEBI" id="CHEBI:78396"/>
        <dbReference type="EC" id="2.5.1.39"/>
    </reaction>
</comment>
<evidence type="ECO:0000256" key="3">
    <source>
        <dbReference type="ARBA" id="ARBA00005179"/>
    </source>
</evidence>
<dbReference type="HAMAP" id="MF_01635">
    <property type="entry name" value="UbiA"/>
    <property type="match status" value="1"/>
</dbReference>
<dbReference type="Proteomes" id="UP000027195">
    <property type="component" value="Unassembled WGS sequence"/>
</dbReference>
<dbReference type="Pfam" id="PF01040">
    <property type="entry name" value="UbiA"/>
    <property type="match status" value="1"/>
</dbReference>
<dbReference type="PANTHER" id="PTHR11048">
    <property type="entry name" value="PRENYLTRANSFERASES"/>
    <property type="match status" value="1"/>
</dbReference>
<sequence length="314" mass="35364">MTLNDKTTRPSKPRSTSAFHAYVRLARKHQFPVGADLIFLPGAWGLGLAAKHNQLEPVALIQLLVIFFAASTTVHSVVCILNDICDVEFDRQVERTKSRPLASGAISITNAWLYMIPWTVVSVLFFYLGNELTFYLGLLGLVPVHALYPLMKRWTYWPQAYLGVAMNWGIWLGWSQVEGSVDWFILLPFFIGAACWTIVYDTIYACQDKEDDIKCGVKSTALLFGEWVKPILSAFAVATLALFSISGHFSHAGWAFYCISVLGAAAHFFWQLWTLKQAEMGDCWSKFTKNSNLGYIVLVGILLDYVLSLPRFRL</sequence>
<comment type="pathway">
    <text evidence="3">Secondary metabolite biosynthesis.</text>
</comment>
<evidence type="ECO:0000256" key="8">
    <source>
        <dbReference type="ARBA" id="ARBA00023136"/>
    </source>
</evidence>
<dbReference type="EC" id="2.5.1.39" evidence="9"/>
<comment type="function">
    <text evidence="9">Catalyzes the prenylation of para-hydroxybenzoate (PHB) with an all-trans polyprenyl group. Mediates the second step in the final reaction sequence of coenzyme Q (CoQ) biosynthesis, which is the condensation of the polyisoprenoid side chain with PHB, generating the first membrane-bound Q intermediate.</text>
</comment>
<dbReference type="Gene3D" id="1.10.357.140">
    <property type="entry name" value="UbiA prenyltransferase"/>
    <property type="match status" value="1"/>
</dbReference>
<dbReference type="InterPro" id="IPR039653">
    <property type="entry name" value="Prenyltransferase"/>
</dbReference>
<evidence type="ECO:0000256" key="6">
    <source>
        <dbReference type="ARBA" id="ARBA00022692"/>
    </source>
</evidence>
<keyword evidence="7 9" id="KW-1133">Transmembrane helix</keyword>
<feature type="transmembrane region" description="Helical" evidence="9">
    <location>
        <begin position="132"/>
        <end position="148"/>
    </location>
</feature>